<feature type="transmembrane region" description="Helical" evidence="6">
    <location>
        <begin position="39"/>
        <end position="57"/>
    </location>
</feature>
<feature type="region of interest" description="Disordered" evidence="5">
    <location>
        <begin position="428"/>
        <end position="449"/>
    </location>
</feature>
<name>A0AAE1ZA92_SCHME</name>
<dbReference type="Proteomes" id="UP001292079">
    <property type="component" value="Unassembled WGS sequence"/>
</dbReference>
<dbReference type="Gene3D" id="1.20.1070.10">
    <property type="entry name" value="Rhodopsin 7-helix transmembrane proteins"/>
    <property type="match status" value="1"/>
</dbReference>
<feature type="domain" description="G-protein coupled receptors family 1 profile" evidence="7">
    <location>
        <begin position="19"/>
        <end position="228"/>
    </location>
</feature>
<evidence type="ECO:0000256" key="2">
    <source>
        <dbReference type="ARBA" id="ARBA00022692"/>
    </source>
</evidence>
<keyword evidence="3 6" id="KW-1133">Transmembrane helix</keyword>
<proteinExistence type="predicted"/>
<dbReference type="EMBL" id="JALJAT010000005">
    <property type="protein sequence ID" value="KAK4469654.1"/>
    <property type="molecule type" value="Genomic_DNA"/>
</dbReference>
<feature type="transmembrane region" description="Helical" evidence="6">
    <location>
        <begin position="6"/>
        <end position="27"/>
    </location>
</feature>
<dbReference type="SUPFAM" id="SSF81321">
    <property type="entry name" value="Family A G protein-coupled receptor-like"/>
    <property type="match status" value="1"/>
</dbReference>
<reference evidence="8" key="2">
    <citation type="journal article" date="2023" name="Infect Dis Poverty">
        <title>Chromosome-scale genome of the human blood fluke Schistosoma mekongi and its implications for public health.</title>
        <authorList>
            <person name="Zhou M."/>
            <person name="Xu L."/>
            <person name="Xu D."/>
            <person name="Chen W."/>
            <person name="Khan J."/>
            <person name="Hu Y."/>
            <person name="Huang H."/>
            <person name="Wei H."/>
            <person name="Zhang Y."/>
            <person name="Chusongsang P."/>
            <person name="Tanasarnprasert K."/>
            <person name="Hu X."/>
            <person name="Limpanont Y."/>
            <person name="Lv Z."/>
        </authorList>
    </citation>
    <scope>NUCLEOTIDE SEQUENCE</scope>
    <source>
        <strain evidence="8">LV_2022a</strain>
    </source>
</reference>
<evidence type="ECO:0000313" key="9">
    <source>
        <dbReference type="Proteomes" id="UP001292079"/>
    </source>
</evidence>
<feature type="transmembrane region" description="Helical" evidence="6">
    <location>
        <begin position="77"/>
        <end position="104"/>
    </location>
</feature>
<evidence type="ECO:0000256" key="1">
    <source>
        <dbReference type="ARBA" id="ARBA00004370"/>
    </source>
</evidence>
<feature type="transmembrane region" description="Helical" evidence="6">
    <location>
        <begin position="205"/>
        <end position="226"/>
    </location>
</feature>
<dbReference type="AlphaFoldDB" id="A0AAE1ZA92"/>
<evidence type="ECO:0000256" key="5">
    <source>
        <dbReference type="SAM" id="MobiDB-lite"/>
    </source>
</evidence>
<evidence type="ECO:0000313" key="8">
    <source>
        <dbReference type="EMBL" id="KAK4469654.1"/>
    </source>
</evidence>
<evidence type="ECO:0000256" key="4">
    <source>
        <dbReference type="ARBA" id="ARBA00023136"/>
    </source>
</evidence>
<gene>
    <name evidence="8" type="ORF">MN116_006612</name>
</gene>
<protein>
    <recommendedName>
        <fullName evidence="7">G-protein coupled receptors family 1 profile domain-containing protein</fullName>
    </recommendedName>
</protein>
<keyword evidence="2 6" id="KW-0812">Transmembrane</keyword>
<dbReference type="PROSITE" id="PS50262">
    <property type="entry name" value="G_PROTEIN_RECEP_F1_2"/>
    <property type="match status" value="1"/>
</dbReference>
<accession>A0AAE1ZA92</accession>
<reference evidence="8" key="1">
    <citation type="submission" date="2022-04" db="EMBL/GenBank/DDBJ databases">
        <authorList>
            <person name="Xu L."/>
            <person name="Lv Z."/>
        </authorList>
    </citation>
    <scope>NUCLEOTIDE SEQUENCE</scope>
    <source>
        <strain evidence="8">LV_2022a</strain>
    </source>
</reference>
<sequence>MNSLVLCLSITLIILTWLVNCILLGGALQTAGNGKNVPVIYFFIGSQAIAALLHVTLNLPPSIVNMLFGTSQVHSYVHIFCLYSIYLDTLFCNLAFLQIFFSSLDTYLRLKNPIYYLSSSHRRPVLWLKISSPWLMACLQAIGQLALSDQHQVRLYLGSSYSVDNSISNQYYSILNTYSIEKSTNSELNTVCLLLDPNFLIIRTVIAYALPLITCLILIVLQLYGLHRLRHHSLEMLTALLNVRNTRNDININEYYQSIYPQSKIYQKKEMHNSNRQNHCNVQNTDVVWRERSIGQLNRIHPIFGGIMSNRILMQNPPHRRLSTITQSYHLDPAYTNETLLPDSNTSINRIQLTQSSLSPIILSSNYVPIDHTNNLQTTTRSISMLECPTHGRIQMTSSMNPISITCIPENNDQNEENKLLNSEYVEKTEKDSTSSSLNPNTMSIDPTQLNNNELFTLNVKTTSNESTTSDSILISLNGTELKWLPLNYQYQAIDSNVSNSHYYQPSILSMQSSSSLTYSQQSTIHQHTLTSISSNVNIKKSKILSKSKSDYQIKSINDLNLLRNNQLYRSYSLKSNHNQSIVNETISNKNNDQMKKINY</sequence>
<evidence type="ECO:0000256" key="6">
    <source>
        <dbReference type="SAM" id="Phobius"/>
    </source>
</evidence>
<keyword evidence="4 6" id="KW-0472">Membrane</keyword>
<comment type="subcellular location">
    <subcellularLocation>
        <location evidence="1">Membrane</location>
    </subcellularLocation>
</comment>
<comment type="caution">
    <text evidence="8">The sequence shown here is derived from an EMBL/GenBank/DDBJ whole genome shotgun (WGS) entry which is preliminary data.</text>
</comment>
<dbReference type="GO" id="GO:0016020">
    <property type="term" value="C:membrane"/>
    <property type="evidence" value="ECO:0007669"/>
    <property type="project" value="UniProtKB-SubCell"/>
</dbReference>
<dbReference type="InterPro" id="IPR017452">
    <property type="entry name" value="GPCR_Rhodpsn_7TM"/>
</dbReference>
<keyword evidence="9" id="KW-1185">Reference proteome</keyword>
<evidence type="ECO:0000259" key="7">
    <source>
        <dbReference type="PROSITE" id="PS50262"/>
    </source>
</evidence>
<organism evidence="8 9">
    <name type="scientific">Schistosoma mekongi</name>
    <name type="common">Parasitic worm</name>
    <dbReference type="NCBI Taxonomy" id="38744"/>
    <lineage>
        <taxon>Eukaryota</taxon>
        <taxon>Metazoa</taxon>
        <taxon>Spiralia</taxon>
        <taxon>Lophotrochozoa</taxon>
        <taxon>Platyhelminthes</taxon>
        <taxon>Trematoda</taxon>
        <taxon>Digenea</taxon>
        <taxon>Strigeidida</taxon>
        <taxon>Schistosomatoidea</taxon>
        <taxon>Schistosomatidae</taxon>
        <taxon>Schistosoma</taxon>
    </lineage>
</organism>
<feature type="compositionally biased region" description="Polar residues" evidence="5">
    <location>
        <begin position="434"/>
        <end position="449"/>
    </location>
</feature>
<evidence type="ECO:0000256" key="3">
    <source>
        <dbReference type="ARBA" id="ARBA00022989"/>
    </source>
</evidence>